<comment type="similarity">
    <text evidence="5">Belongs to the protein kinase superfamily. STE Ser/Thr protein kinase family. MAP kinase kinase subfamily.</text>
</comment>
<name>A0ABT5AXF2_9BACT</name>
<evidence type="ECO:0000256" key="3">
    <source>
        <dbReference type="ARBA" id="ARBA00022777"/>
    </source>
</evidence>
<protein>
    <recommendedName>
        <fullName evidence="6">mitogen-activated protein kinase kinase</fullName>
        <ecNumber evidence="6">2.7.12.2</ecNumber>
    </recommendedName>
</protein>
<keyword evidence="3 12" id="KW-0418">Kinase</keyword>
<dbReference type="EC" id="2.7.12.2" evidence="6"/>
<dbReference type="InterPro" id="IPR008271">
    <property type="entry name" value="Ser/Thr_kinase_AS"/>
</dbReference>
<evidence type="ECO:0000256" key="4">
    <source>
        <dbReference type="ARBA" id="ARBA00022840"/>
    </source>
</evidence>
<keyword evidence="4" id="KW-0067">ATP-binding</keyword>
<comment type="catalytic activity">
    <reaction evidence="7">
        <text>L-seryl-[protein] + ATP = O-phospho-L-seryl-[protein] + ADP + H(+)</text>
        <dbReference type="Rhea" id="RHEA:17989"/>
        <dbReference type="Rhea" id="RHEA-COMP:9863"/>
        <dbReference type="Rhea" id="RHEA-COMP:11604"/>
        <dbReference type="ChEBI" id="CHEBI:15378"/>
        <dbReference type="ChEBI" id="CHEBI:29999"/>
        <dbReference type="ChEBI" id="CHEBI:30616"/>
        <dbReference type="ChEBI" id="CHEBI:83421"/>
        <dbReference type="ChEBI" id="CHEBI:456216"/>
        <dbReference type="EC" id="2.7.12.2"/>
    </reaction>
</comment>
<proteinExistence type="inferred from homology"/>
<evidence type="ECO:0000313" key="12">
    <source>
        <dbReference type="EMBL" id="MDC0666519.1"/>
    </source>
</evidence>
<evidence type="ECO:0000256" key="7">
    <source>
        <dbReference type="ARBA" id="ARBA00049014"/>
    </source>
</evidence>
<dbReference type="Gene3D" id="1.10.510.10">
    <property type="entry name" value="Transferase(Phosphotransferase) domain 1"/>
    <property type="match status" value="1"/>
</dbReference>
<evidence type="ECO:0000256" key="10">
    <source>
        <dbReference type="SAM" id="Phobius"/>
    </source>
</evidence>
<evidence type="ECO:0000259" key="11">
    <source>
        <dbReference type="PROSITE" id="PS50011"/>
    </source>
</evidence>
<organism evidence="12 13">
    <name type="scientific">Nannocystis radixulma</name>
    <dbReference type="NCBI Taxonomy" id="2995305"/>
    <lineage>
        <taxon>Bacteria</taxon>
        <taxon>Pseudomonadati</taxon>
        <taxon>Myxococcota</taxon>
        <taxon>Polyangia</taxon>
        <taxon>Nannocystales</taxon>
        <taxon>Nannocystaceae</taxon>
        <taxon>Nannocystis</taxon>
    </lineage>
</organism>
<dbReference type="GO" id="GO:0016301">
    <property type="term" value="F:kinase activity"/>
    <property type="evidence" value="ECO:0007669"/>
    <property type="project" value="UniProtKB-KW"/>
</dbReference>
<dbReference type="SUPFAM" id="SSF56112">
    <property type="entry name" value="Protein kinase-like (PK-like)"/>
    <property type="match status" value="1"/>
</dbReference>
<dbReference type="PANTHER" id="PTHR48013">
    <property type="entry name" value="DUAL SPECIFICITY MITOGEN-ACTIVATED PROTEIN KINASE KINASE 5-RELATED"/>
    <property type="match status" value="1"/>
</dbReference>
<feature type="transmembrane region" description="Helical" evidence="10">
    <location>
        <begin position="432"/>
        <end position="452"/>
    </location>
</feature>
<gene>
    <name evidence="12" type="ORF">POL58_02185</name>
</gene>
<dbReference type="RefSeq" id="WP_271994097.1">
    <property type="nucleotide sequence ID" value="NZ_JAQNDN010000001.1"/>
</dbReference>
<comment type="caution">
    <text evidence="12">The sequence shown here is derived from an EMBL/GenBank/DDBJ whole genome shotgun (WGS) entry which is preliminary data.</text>
</comment>
<feature type="domain" description="Protein kinase" evidence="11">
    <location>
        <begin position="11"/>
        <end position="267"/>
    </location>
</feature>
<dbReference type="InterPro" id="IPR011009">
    <property type="entry name" value="Kinase-like_dom_sf"/>
</dbReference>
<dbReference type="SMART" id="SM00220">
    <property type="entry name" value="S_TKc"/>
    <property type="match status" value="1"/>
</dbReference>
<comment type="catalytic activity">
    <reaction evidence="9">
        <text>L-tyrosyl-[protein] + ATP = O-phospho-L-tyrosyl-[protein] + ADP + H(+)</text>
        <dbReference type="Rhea" id="RHEA:10596"/>
        <dbReference type="Rhea" id="RHEA-COMP:10136"/>
        <dbReference type="Rhea" id="RHEA-COMP:20101"/>
        <dbReference type="ChEBI" id="CHEBI:15378"/>
        <dbReference type="ChEBI" id="CHEBI:30616"/>
        <dbReference type="ChEBI" id="CHEBI:46858"/>
        <dbReference type="ChEBI" id="CHEBI:61978"/>
        <dbReference type="ChEBI" id="CHEBI:456216"/>
        <dbReference type="EC" id="2.7.12.2"/>
    </reaction>
</comment>
<comment type="catalytic activity">
    <reaction evidence="8">
        <text>L-threonyl-[protein] + ATP = O-phospho-L-threonyl-[protein] + ADP + H(+)</text>
        <dbReference type="Rhea" id="RHEA:46608"/>
        <dbReference type="Rhea" id="RHEA-COMP:11060"/>
        <dbReference type="Rhea" id="RHEA-COMP:11605"/>
        <dbReference type="ChEBI" id="CHEBI:15378"/>
        <dbReference type="ChEBI" id="CHEBI:30013"/>
        <dbReference type="ChEBI" id="CHEBI:30616"/>
        <dbReference type="ChEBI" id="CHEBI:61977"/>
        <dbReference type="ChEBI" id="CHEBI:456216"/>
        <dbReference type="EC" id="2.7.12.2"/>
    </reaction>
</comment>
<evidence type="ECO:0000256" key="5">
    <source>
        <dbReference type="ARBA" id="ARBA00038035"/>
    </source>
</evidence>
<evidence type="ECO:0000256" key="9">
    <source>
        <dbReference type="ARBA" id="ARBA00051693"/>
    </source>
</evidence>
<dbReference type="PANTHER" id="PTHR48013:SF9">
    <property type="entry name" value="DUAL SPECIFICITY MITOGEN-ACTIVATED PROTEIN KINASE KINASE 5"/>
    <property type="match status" value="1"/>
</dbReference>
<keyword evidence="1" id="KW-0808">Transferase</keyword>
<evidence type="ECO:0000256" key="8">
    <source>
        <dbReference type="ARBA" id="ARBA00049299"/>
    </source>
</evidence>
<keyword evidence="2" id="KW-0547">Nucleotide-binding</keyword>
<dbReference type="Proteomes" id="UP001217838">
    <property type="component" value="Unassembled WGS sequence"/>
</dbReference>
<keyword evidence="13" id="KW-1185">Reference proteome</keyword>
<dbReference type="Pfam" id="PF00069">
    <property type="entry name" value="Pkinase"/>
    <property type="match status" value="1"/>
</dbReference>
<keyword evidence="10" id="KW-0472">Membrane</keyword>
<evidence type="ECO:0000313" key="13">
    <source>
        <dbReference type="Proteomes" id="UP001217838"/>
    </source>
</evidence>
<sequence length="617" mass="63602">MREAPPNPADLRLGEPLGSGAVATVVRVHAGDGRQFAGKILHTSHRQDAAAQSRFAQEAELLRGVHDPHIVEVFGVVEVEGERVLLLELVEGPTLAELIAREAPLGEARLAALGAGIARGLARAHAAGVVHRDLKPANILVAGGHTPKIGDFGMARGTSLAGVDRSALTVLGTPDYMAPECLDPLAVDVRSDLYALGCILFEMATGGPPFAGATAFGVIEAHRRAPVPVLPDSFSPPLRSLVQSLLAKAPGDRPQAAAQVAALLEQLASGSAAALAVFTGERAGGDPPCAGCGQPRPAALAVCLHCGLAAARAEPGPFTVLVAGPGEPGDQLDVTLREALRRWVAGNPGLLVTPGLLDKKLPRVPFTLLRRVSEATARTVGEALRQLGVEVEVVRGGPLKSAKMRKKARALVGRSLAVALASSAGVMSSKAIFVLAPLLLVCVTVAAMWSSVRQMTRRGEQPAALPAPLQQALAEVERVGPTIDEARHRHSLRAVVGRALALAPALEPAAGPDPDAPVAELAQAVTAATAAAARLDALDRELAARGIHGGDEAVRATLHERDTWAARLLSLTASLDGLAARVARARAGAGEGEAAALADLRARVDALEEVQRGGRGT</sequence>
<evidence type="ECO:0000256" key="2">
    <source>
        <dbReference type="ARBA" id="ARBA00022741"/>
    </source>
</evidence>
<accession>A0ABT5AXF2</accession>
<dbReference type="InterPro" id="IPR000719">
    <property type="entry name" value="Prot_kinase_dom"/>
</dbReference>
<dbReference type="PROSITE" id="PS00108">
    <property type="entry name" value="PROTEIN_KINASE_ST"/>
    <property type="match status" value="1"/>
</dbReference>
<dbReference type="EMBL" id="JAQNDN010000001">
    <property type="protein sequence ID" value="MDC0666519.1"/>
    <property type="molecule type" value="Genomic_DNA"/>
</dbReference>
<evidence type="ECO:0000256" key="6">
    <source>
        <dbReference type="ARBA" id="ARBA00038999"/>
    </source>
</evidence>
<dbReference type="CDD" id="cd14014">
    <property type="entry name" value="STKc_PknB_like"/>
    <property type="match status" value="1"/>
</dbReference>
<evidence type="ECO:0000256" key="1">
    <source>
        <dbReference type="ARBA" id="ARBA00022679"/>
    </source>
</evidence>
<keyword evidence="10" id="KW-0812">Transmembrane</keyword>
<keyword evidence="10" id="KW-1133">Transmembrane helix</keyword>
<dbReference type="PROSITE" id="PS50011">
    <property type="entry name" value="PROTEIN_KINASE_DOM"/>
    <property type="match status" value="1"/>
</dbReference>
<reference evidence="12 13" key="1">
    <citation type="submission" date="2022-11" db="EMBL/GenBank/DDBJ databases">
        <title>Minimal conservation of predation-associated metabolite biosynthetic gene clusters underscores biosynthetic potential of Myxococcota including descriptions for ten novel species: Archangium lansinium sp. nov., Myxococcus landrumus sp. nov., Nannocystis bai.</title>
        <authorList>
            <person name="Ahearne A."/>
            <person name="Stevens C."/>
            <person name="Dowd S."/>
        </authorList>
    </citation>
    <scope>NUCLEOTIDE SEQUENCE [LARGE SCALE GENOMIC DNA]</scope>
    <source>
        <strain evidence="12 13">NCELM</strain>
    </source>
</reference>